<feature type="transmembrane region" description="Helical" evidence="14">
    <location>
        <begin position="152"/>
        <end position="172"/>
    </location>
</feature>
<reference evidence="17 18" key="1">
    <citation type="submission" date="2017-06" db="EMBL/GenBank/DDBJ databases">
        <title>the draft geome sequence of Illustriluteabacillus marina B3227.</title>
        <authorList>
            <person name="He R.-H."/>
            <person name="Du Z.-J."/>
        </authorList>
    </citation>
    <scope>NUCLEOTIDE SEQUENCE [LARGE SCALE GENOMIC DNA]</scope>
    <source>
        <strain evidence="17 18">B3227</strain>
    </source>
</reference>
<comment type="caution">
    <text evidence="17">The sequence shown here is derived from an EMBL/GenBank/DDBJ whole genome shotgun (WGS) entry which is preliminary data.</text>
</comment>
<dbReference type="SMART" id="SM00387">
    <property type="entry name" value="HATPase_c"/>
    <property type="match status" value="1"/>
</dbReference>
<evidence type="ECO:0000256" key="7">
    <source>
        <dbReference type="ARBA" id="ARBA00022692"/>
    </source>
</evidence>
<evidence type="ECO:0000259" key="16">
    <source>
        <dbReference type="PROSITE" id="PS50885"/>
    </source>
</evidence>
<dbReference type="RefSeq" id="WP_101331234.1">
    <property type="nucleotide sequence ID" value="NZ_PJNH01000002.1"/>
</dbReference>
<keyword evidence="8" id="KW-0547">Nucleotide-binding</keyword>
<dbReference type="FunFam" id="1.10.287.130:FF:000001">
    <property type="entry name" value="Two-component sensor histidine kinase"/>
    <property type="match status" value="1"/>
</dbReference>
<dbReference type="CDD" id="cd06225">
    <property type="entry name" value="HAMP"/>
    <property type="match status" value="1"/>
</dbReference>
<evidence type="ECO:0000256" key="1">
    <source>
        <dbReference type="ARBA" id="ARBA00000085"/>
    </source>
</evidence>
<dbReference type="Pfam" id="PF02518">
    <property type="entry name" value="HATPase_c"/>
    <property type="match status" value="1"/>
</dbReference>
<dbReference type="Gene3D" id="3.30.565.10">
    <property type="entry name" value="Histidine kinase-like ATPase, C-terminal domain"/>
    <property type="match status" value="1"/>
</dbReference>
<dbReference type="SUPFAM" id="SSF55874">
    <property type="entry name" value="ATPase domain of HSP90 chaperone/DNA topoisomerase II/histidine kinase"/>
    <property type="match status" value="1"/>
</dbReference>
<dbReference type="FunFam" id="3.30.565.10:FF:000006">
    <property type="entry name" value="Sensor histidine kinase WalK"/>
    <property type="match status" value="1"/>
</dbReference>
<dbReference type="SMART" id="SM00388">
    <property type="entry name" value="HisKA"/>
    <property type="match status" value="1"/>
</dbReference>
<evidence type="ECO:0000256" key="8">
    <source>
        <dbReference type="ARBA" id="ARBA00022741"/>
    </source>
</evidence>
<dbReference type="InterPro" id="IPR050398">
    <property type="entry name" value="HssS/ArlS-like"/>
</dbReference>
<evidence type="ECO:0000256" key="9">
    <source>
        <dbReference type="ARBA" id="ARBA00022777"/>
    </source>
</evidence>
<evidence type="ECO:0000313" key="17">
    <source>
        <dbReference type="EMBL" id="PKR77626.1"/>
    </source>
</evidence>
<dbReference type="EC" id="2.7.13.3" evidence="3"/>
<dbReference type="GO" id="GO:0005886">
    <property type="term" value="C:plasma membrane"/>
    <property type="evidence" value="ECO:0007669"/>
    <property type="project" value="UniProtKB-SubCell"/>
</dbReference>
<dbReference type="InterPro" id="IPR004358">
    <property type="entry name" value="Sig_transdc_His_kin-like_C"/>
</dbReference>
<name>A0A2I0QTH1_9BACI</name>
<dbReference type="InterPro" id="IPR003661">
    <property type="entry name" value="HisK_dim/P_dom"/>
</dbReference>
<dbReference type="GO" id="GO:0005524">
    <property type="term" value="F:ATP binding"/>
    <property type="evidence" value="ECO:0007669"/>
    <property type="project" value="UniProtKB-KW"/>
</dbReference>
<evidence type="ECO:0000313" key="18">
    <source>
        <dbReference type="Proteomes" id="UP000243524"/>
    </source>
</evidence>
<dbReference type="PRINTS" id="PR00344">
    <property type="entry name" value="BCTRLSENSOR"/>
</dbReference>
<protein>
    <recommendedName>
        <fullName evidence="3">histidine kinase</fullName>
        <ecNumber evidence="3">2.7.13.3</ecNumber>
    </recommendedName>
</protein>
<dbReference type="PROSITE" id="PS50885">
    <property type="entry name" value="HAMP"/>
    <property type="match status" value="1"/>
</dbReference>
<gene>
    <name evidence="17" type="ORF">CEY16_06730</name>
</gene>
<dbReference type="Gene3D" id="1.10.287.130">
    <property type="match status" value="1"/>
</dbReference>
<dbReference type="EMBL" id="PJNH01000002">
    <property type="protein sequence ID" value="PKR77626.1"/>
    <property type="molecule type" value="Genomic_DNA"/>
</dbReference>
<organism evidence="17 18">
    <name type="scientific">Halalkalibacillus sediminis</name>
    <dbReference type="NCBI Taxonomy" id="2018042"/>
    <lineage>
        <taxon>Bacteria</taxon>
        <taxon>Bacillati</taxon>
        <taxon>Bacillota</taxon>
        <taxon>Bacilli</taxon>
        <taxon>Bacillales</taxon>
        <taxon>Bacillaceae</taxon>
        <taxon>Halalkalibacillus</taxon>
    </lineage>
</organism>
<keyword evidence="18" id="KW-1185">Reference proteome</keyword>
<keyword evidence="9 17" id="KW-0418">Kinase</keyword>
<keyword evidence="4" id="KW-1003">Cell membrane</keyword>
<dbReference type="InterPro" id="IPR003660">
    <property type="entry name" value="HAMP_dom"/>
</dbReference>
<dbReference type="InterPro" id="IPR036097">
    <property type="entry name" value="HisK_dim/P_sf"/>
</dbReference>
<proteinExistence type="predicted"/>
<dbReference type="Gene3D" id="6.10.340.10">
    <property type="match status" value="1"/>
</dbReference>
<dbReference type="SUPFAM" id="SSF47384">
    <property type="entry name" value="Homodimeric domain of signal transducing histidine kinase"/>
    <property type="match status" value="1"/>
</dbReference>
<dbReference type="Pfam" id="PF00672">
    <property type="entry name" value="HAMP"/>
    <property type="match status" value="1"/>
</dbReference>
<evidence type="ECO:0000256" key="6">
    <source>
        <dbReference type="ARBA" id="ARBA00022679"/>
    </source>
</evidence>
<dbReference type="CDD" id="cd00075">
    <property type="entry name" value="HATPase"/>
    <property type="match status" value="1"/>
</dbReference>
<keyword evidence="12" id="KW-0902">Two-component regulatory system</keyword>
<dbReference type="InterPro" id="IPR005467">
    <property type="entry name" value="His_kinase_dom"/>
</dbReference>
<dbReference type="InterPro" id="IPR036890">
    <property type="entry name" value="HATPase_C_sf"/>
</dbReference>
<evidence type="ECO:0000256" key="4">
    <source>
        <dbReference type="ARBA" id="ARBA00022475"/>
    </source>
</evidence>
<feature type="domain" description="HAMP" evidence="16">
    <location>
        <begin position="173"/>
        <end position="225"/>
    </location>
</feature>
<feature type="transmembrane region" description="Helical" evidence="14">
    <location>
        <begin position="12"/>
        <end position="31"/>
    </location>
</feature>
<keyword evidence="10" id="KW-0067">ATP-binding</keyword>
<evidence type="ECO:0000256" key="13">
    <source>
        <dbReference type="ARBA" id="ARBA00023136"/>
    </source>
</evidence>
<sequence>MNTVFNKIGLIILLLFLTILIPLGIVIHEIFQTTKDKHLREETHELATQQAYHLNMMEEESWLEIGESLSEEYSREIVIIGSSGQIVVNSGVNNFEEYVSQDLTSEGTYTTPDDQSFYFSSRKVGDGNSVATVYVFSPLDLMKESTRDMRNALILSGIIAIILTIGLTWVIARNFTKPLRRMDEAAKKMAKGKLDVTLPVRSNDEIGTLSDSINELAKEIRHYRMTRNEFLSNVSHELRTPISYTLGYSQALLSGLFETEEQRRSYLNIIHQEANRMNFLVRDLIELAQMDENKYALELSFVDSIEIAEKAIEKVSLQAEEKQVHIHTNFPKKVPKIVADPIRLEQIFLNILQNAIQYMDKGGEINFTIDNDSDSLVHTIEDTGPGISENNLPHLFDRFYRVEKSRSREHGGSGLGLAISKQLTELQYGEIDVSSELGKGTSFVITFPQVNESSKG</sequence>
<dbReference type="PANTHER" id="PTHR45528">
    <property type="entry name" value="SENSOR HISTIDINE KINASE CPXA"/>
    <property type="match status" value="1"/>
</dbReference>
<evidence type="ECO:0000256" key="3">
    <source>
        <dbReference type="ARBA" id="ARBA00012438"/>
    </source>
</evidence>
<evidence type="ECO:0000256" key="11">
    <source>
        <dbReference type="ARBA" id="ARBA00022989"/>
    </source>
</evidence>
<dbReference type="SUPFAM" id="SSF158472">
    <property type="entry name" value="HAMP domain-like"/>
    <property type="match status" value="1"/>
</dbReference>
<dbReference type="GO" id="GO:0000155">
    <property type="term" value="F:phosphorelay sensor kinase activity"/>
    <property type="evidence" value="ECO:0007669"/>
    <property type="project" value="InterPro"/>
</dbReference>
<keyword evidence="11 14" id="KW-1133">Transmembrane helix</keyword>
<comment type="catalytic activity">
    <reaction evidence="1">
        <text>ATP + protein L-histidine = ADP + protein N-phospho-L-histidine.</text>
        <dbReference type="EC" id="2.7.13.3"/>
    </reaction>
</comment>
<keyword evidence="7 14" id="KW-0812">Transmembrane</keyword>
<dbReference type="OrthoDB" id="9813151at2"/>
<dbReference type="Proteomes" id="UP000243524">
    <property type="component" value="Unassembled WGS sequence"/>
</dbReference>
<dbReference type="InterPro" id="IPR003594">
    <property type="entry name" value="HATPase_dom"/>
</dbReference>
<evidence type="ECO:0000256" key="14">
    <source>
        <dbReference type="SAM" id="Phobius"/>
    </source>
</evidence>
<dbReference type="SMART" id="SM00304">
    <property type="entry name" value="HAMP"/>
    <property type="match status" value="1"/>
</dbReference>
<feature type="domain" description="Histidine kinase" evidence="15">
    <location>
        <begin position="233"/>
        <end position="451"/>
    </location>
</feature>
<dbReference type="Pfam" id="PF00512">
    <property type="entry name" value="HisKA"/>
    <property type="match status" value="1"/>
</dbReference>
<keyword evidence="13 14" id="KW-0472">Membrane</keyword>
<accession>A0A2I0QTH1</accession>
<keyword evidence="5" id="KW-0597">Phosphoprotein</keyword>
<evidence type="ECO:0000256" key="10">
    <source>
        <dbReference type="ARBA" id="ARBA00022840"/>
    </source>
</evidence>
<dbReference type="PANTHER" id="PTHR45528:SF1">
    <property type="entry name" value="SENSOR HISTIDINE KINASE CPXA"/>
    <property type="match status" value="1"/>
</dbReference>
<evidence type="ECO:0000256" key="12">
    <source>
        <dbReference type="ARBA" id="ARBA00023012"/>
    </source>
</evidence>
<evidence type="ECO:0000256" key="5">
    <source>
        <dbReference type="ARBA" id="ARBA00022553"/>
    </source>
</evidence>
<dbReference type="CDD" id="cd00082">
    <property type="entry name" value="HisKA"/>
    <property type="match status" value="1"/>
</dbReference>
<evidence type="ECO:0000259" key="15">
    <source>
        <dbReference type="PROSITE" id="PS50109"/>
    </source>
</evidence>
<keyword evidence="6" id="KW-0808">Transferase</keyword>
<comment type="subcellular location">
    <subcellularLocation>
        <location evidence="2">Cell membrane</location>
        <topology evidence="2">Multi-pass membrane protein</topology>
    </subcellularLocation>
</comment>
<dbReference type="PROSITE" id="PS50109">
    <property type="entry name" value="HIS_KIN"/>
    <property type="match status" value="1"/>
</dbReference>
<evidence type="ECO:0000256" key="2">
    <source>
        <dbReference type="ARBA" id="ARBA00004651"/>
    </source>
</evidence>
<dbReference type="AlphaFoldDB" id="A0A2I0QTH1"/>